<evidence type="ECO:0000256" key="1">
    <source>
        <dbReference type="ARBA" id="ARBA00004196"/>
    </source>
</evidence>
<dbReference type="PROSITE" id="PS51257">
    <property type="entry name" value="PROKAR_LIPOPROTEIN"/>
    <property type="match status" value="1"/>
</dbReference>
<feature type="chain" id="PRO_5047517494" description="LppX_LprAFG lipoprotein" evidence="4">
    <location>
        <begin position="29"/>
        <end position="287"/>
    </location>
</feature>
<dbReference type="SUPFAM" id="SSF89392">
    <property type="entry name" value="Prokaryotic lipoproteins and lipoprotein localization factors"/>
    <property type="match status" value="1"/>
</dbReference>
<dbReference type="InterPro" id="IPR009830">
    <property type="entry name" value="LppX/LprAFG"/>
</dbReference>
<evidence type="ECO:0000313" key="5">
    <source>
        <dbReference type="EMBL" id="GAA4730140.1"/>
    </source>
</evidence>
<protein>
    <recommendedName>
        <fullName evidence="7">LppX_LprAFG lipoprotein</fullName>
    </recommendedName>
</protein>
<comment type="caution">
    <text evidence="5">The sequence shown here is derived from an EMBL/GenBank/DDBJ whole genome shotgun (WGS) entry which is preliminary data.</text>
</comment>
<accession>A0ABP8YLA9</accession>
<comment type="subcellular location">
    <subcellularLocation>
        <location evidence="1">Cell envelope</location>
    </subcellularLocation>
</comment>
<gene>
    <name evidence="5" type="ORF">GCM10023350_11740</name>
</gene>
<evidence type="ECO:0000256" key="4">
    <source>
        <dbReference type="SAM" id="SignalP"/>
    </source>
</evidence>
<name>A0ABP8YLA9_9ACTN</name>
<dbReference type="RefSeq" id="WP_345525743.1">
    <property type="nucleotide sequence ID" value="NZ_BAABKN010000008.1"/>
</dbReference>
<dbReference type="Pfam" id="PF07161">
    <property type="entry name" value="LppX_LprAFG"/>
    <property type="match status" value="1"/>
</dbReference>
<keyword evidence="3" id="KW-0472">Membrane</keyword>
<organism evidence="5 6">
    <name type="scientific">Nocardioides endophyticus</name>
    <dbReference type="NCBI Taxonomy" id="1353775"/>
    <lineage>
        <taxon>Bacteria</taxon>
        <taxon>Bacillati</taxon>
        <taxon>Actinomycetota</taxon>
        <taxon>Actinomycetes</taxon>
        <taxon>Propionibacteriales</taxon>
        <taxon>Nocardioidaceae</taxon>
        <taxon>Nocardioides</taxon>
    </lineage>
</organism>
<dbReference type="Proteomes" id="UP001499882">
    <property type="component" value="Unassembled WGS sequence"/>
</dbReference>
<keyword evidence="4" id="KW-0732">Signal</keyword>
<evidence type="ECO:0000256" key="3">
    <source>
        <dbReference type="ARBA" id="ARBA00022475"/>
    </source>
</evidence>
<evidence type="ECO:0000313" key="6">
    <source>
        <dbReference type="Proteomes" id="UP001499882"/>
    </source>
</evidence>
<keyword evidence="3" id="KW-1003">Cell membrane</keyword>
<reference evidence="6" key="1">
    <citation type="journal article" date="2019" name="Int. J. Syst. Evol. Microbiol.">
        <title>The Global Catalogue of Microorganisms (GCM) 10K type strain sequencing project: providing services to taxonomists for standard genome sequencing and annotation.</title>
        <authorList>
            <consortium name="The Broad Institute Genomics Platform"/>
            <consortium name="The Broad Institute Genome Sequencing Center for Infectious Disease"/>
            <person name="Wu L."/>
            <person name="Ma J."/>
        </authorList>
    </citation>
    <scope>NUCLEOTIDE SEQUENCE [LARGE SCALE GENOMIC DNA]</scope>
    <source>
        <strain evidence="6">JCM 18532</strain>
    </source>
</reference>
<sequence>MTRSIAARRTLAAAALAPLLVAGLAACGDDDSGSQAKEKEPAAAAAVLTGLQKGDEVDPGDFVDTISDGVKASTTAHMTMKVGLGSMGEMSGEGDLDYTADPPELAMTMDLPMAGSTKTDMRYVDGVFYMSLGDLSGGKFWKLDPSDPDSPLGDMGSMLDQVDPMGTLEKLEPAIDTVTYAGDDDVDGQSLDHYELTVDPADLAKTMDLPDEAKSQLPDTITYDIWLDDEHRLSKMHMDLPVAGTESSIDVTASDWGKDVTIEAPPADEVTEMPDMGSMMPGGTVAG</sequence>
<comment type="similarity">
    <text evidence="2">Belongs to the LppX/LprAFG lipoprotein family.</text>
</comment>
<evidence type="ECO:0008006" key="7">
    <source>
        <dbReference type="Google" id="ProtNLM"/>
    </source>
</evidence>
<dbReference type="EMBL" id="BAABKN010000008">
    <property type="protein sequence ID" value="GAA4730140.1"/>
    <property type="molecule type" value="Genomic_DNA"/>
</dbReference>
<keyword evidence="6" id="KW-1185">Reference proteome</keyword>
<dbReference type="InterPro" id="IPR029046">
    <property type="entry name" value="LolA/LolB/LppX"/>
</dbReference>
<feature type="signal peptide" evidence="4">
    <location>
        <begin position="1"/>
        <end position="28"/>
    </location>
</feature>
<dbReference type="Gene3D" id="2.50.20.20">
    <property type="match status" value="1"/>
</dbReference>
<proteinExistence type="inferred from homology"/>
<evidence type="ECO:0000256" key="2">
    <source>
        <dbReference type="ARBA" id="ARBA00009194"/>
    </source>
</evidence>